<feature type="domain" description="CCHC-type" evidence="6">
    <location>
        <begin position="269"/>
        <end position="283"/>
    </location>
</feature>
<evidence type="ECO:0000259" key="6">
    <source>
        <dbReference type="PROSITE" id="PS50158"/>
    </source>
</evidence>
<evidence type="ECO:0000256" key="3">
    <source>
        <dbReference type="ARBA" id="ARBA00022837"/>
    </source>
</evidence>
<dbReference type="InterPro" id="IPR002048">
    <property type="entry name" value="EF_hand_dom"/>
</dbReference>
<dbReference type="PROSITE" id="PS00018">
    <property type="entry name" value="EF_HAND_1"/>
    <property type="match status" value="2"/>
</dbReference>
<accession>A0A7R9K413</accession>
<feature type="compositionally biased region" description="Pro residues" evidence="5">
    <location>
        <begin position="422"/>
        <end position="431"/>
    </location>
</feature>
<dbReference type="InterPro" id="IPR011992">
    <property type="entry name" value="EF-hand-dom_pair"/>
</dbReference>
<dbReference type="Pfam" id="PF07530">
    <property type="entry name" value="PRE_C2HC"/>
    <property type="match status" value="1"/>
</dbReference>
<evidence type="ECO:0000256" key="1">
    <source>
        <dbReference type="ARBA" id="ARBA00022723"/>
    </source>
</evidence>
<dbReference type="GO" id="GO:0005509">
    <property type="term" value="F:calcium ion binding"/>
    <property type="evidence" value="ECO:0007669"/>
    <property type="project" value="InterPro"/>
</dbReference>
<evidence type="ECO:0000313" key="8">
    <source>
        <dbReference type="EMBL" id="CAD7599952.1"/>
    </source>
</evidence>
<dbReference type="AlphaFoldDB" id="A0A7R9K413"/>
<feature type="region of interest" description="Disordered" evidence="5">
    <location>
        <begin position="338"/>
        <end position="359"/>
    </location>
</feature>
<reference evidence="8" key="1">
    <citation type="submission" date="2020-11" db="EMBL/GenBank/DDBJ databases">
        <authorList>
            <person name="Tran Van P."/>
        </authorList>
    </citation>
    <scope>NUCLEOTIDE SEQUENCE</scope>
</reference>
<feature type="region of interest" description="Disordered" evidence="5">
    <location>
        <begin position="46"/>
        <end position="133"/>
    </location>
</feature>
<feature type="region of interest" description="Disordered" evidence="5">
    <location>
        <begin position="1"/>
        <end position="22"/>
    </location>
</feature>
<dbReference type="InterPro" id="IPR001878">
    <property type="entry name" value="Znf_CCHC"/>
</dbReference>
<dbReference type="PANTHER" id="PTHR23055:SF60">
    <property type="entry name" value="CALAXIN"/>
    <property type="match status" value="1"/>
</dbReference>
<evidence type="ECO:0000256" key="2">
    <source>
        <dbReference type="ARBA" id="ARBA00022737"/>
    </source>
</evidence>
<dbReference type="InterPro" id="IPR028846">
    <property type="entry name" value="Recoverin"/>
</dbReference>
<keyword evidence="2" id="KW-0677">Repeat</keyword>
<sequence length="878" mass="95182">MHALLQGPHKPASTPTPPVKGCRQVRNARLNSLQTLKTGVTRFARVDSSSESVDVEGLSSGPDLPLMRDESSQGSNDELEGFQTSGDNGGPGQGAPALSKGEKRRKPKGKNASCASPQPGTSGSGPAPKAKGKIPPIILCDVEDYSKCGSEEDYRALQKFLPSLGIQHWSYELGRERLVRVVVKGLLTRTSPDDIQEELAEMGFPVKSVSQMLSQWKRDQRTGERQRLPNFVVSLTPGEQTARLYSISVLCGLRVKVEKYKSPGGPVQCKNCFRFGHVRRDCRANPRCGFCGGDHERGGCPEERRSPPKCLHCSGAHSSAWRGCPTYKSLRAAGTVRASKVSEGRTDGLSEGQKPSGHVAVRKVTVTPAPKPKPLVQSFASALSGRPTPPSQAEAPAKATLPEPVASGSSLTVEDPSKTAPLPIPSLPTPAPRTTLPKPLHPSNPFLPLPTPTPVNPATPTPNPTPEDDATKLKICIELLKEIPGLDPWDFSSSLLRKVQESPRSNPICLTLSLSTITIPLTATHVAGTSSCSTTTNVIGTSFRSTTTNVAGTSFCSTATHVDLKVQDGLISRVFVGSFDKDLRTIASLKQEIEALCHVYRKLVSNNSLNITSVSGSVTTGAVTATSTGMSPSVSVYEVRGQIGETIACSVGASDRVFCYECAPCCPLENLQAHYLTQARQSNWGLDRIVFRDLLHNTFDLVTEEVLMDRIFCAFDRCNLGVIRLEEWVTGLSVFLRGTFEERTTFCFLVYDLNSDGFISRDEMFHLLSISLPASLQWTSKLSSTKYMVPSNQAHLTPPRNSGHQNCLVKQPQDEDPDEGVKDLVELALRKLDQDKDGKVSFSDFQIAVKEEPLLMEAFGQCLPVENSCQTFISTLRC</sequence>
<dbReference type="EMBL" id="OE842408">
    <property type="protein sequence ID" value="CAD7599952.1"/>
    <property type="molecule type" value="Genomic_DNA"/>
</dbReference>
<keyword evidence="4" id="KW-0862">Zinc</keyword>
<dbReference type="SMART" id="SM00596">
    <property type="entry name" value="PRE_C2HC"/>
    <property type="match status" value="1"/>
</dbReference>
<keyword evidence="4" id="KW-0863">Zinc-finger</keyword>
<dbReference type="PRINTS" id="PR01217">
    <property type="entry name" value="PRICHEXTENSN"/>
</dbReference>
<evidence type="ECO:0000256" key="4">
    <source>
        <dbReference type="PROSITE-ProRule" id="PRU00047"/>
    </source>
</evidence>
<feature type="compositionally biased region" description="Polar residues" evidence="5">
    <location>
        <begin position="72"/>
        <end position="86"/>
    </location>
</feature>
<dbReference type="GO" id="GO:0003676">
    <property type="term" value="F:nucleic acid binding"/>
    <property type="evidence" value="ECO:0007669"/>
    <property type="project" value="InterPro"/>
</dbReference>
<feature type="compositionally biased region" description="Low complexity" evidence="5">
    <location>
        <begin position="47"/>
        <end position="61"/>
    </location>
</feature>
<evidence type="ECO:0000256" key="5">
    <source>
        <dbReference type="SAM" id="MobiDB-lite"/>
    </source>
</evidence>
<protein>
    <submittedName>
        <fullName evidence="8">Uncharacterized protein</fullName>
    </submittedName>
</protein>
<evidence type="ECO:0000259" key="7">
    <source>
        <dbReference type="PROSITE" id="PS50222"/>
    </source>
</evidence>
<dbReference type="SMART" id="SM00054">
    <property type="entry name" value="EFh"/>
    <property type="match status" value="3"/>
</dbReference>
<keyword evidence="3" id="KW-0106">Calcium</keyword>
<proteinExistence type="predicted"/>
<dbReference type="SUPFAM" id="SSF47473">
    <property type="entry name" value="EF-hand"/>
    <property type="match status" value="1"/>
</dbReference>
<dbReference type="InterPro" id="IPR018247">
    <property type="entry name" value="EF_Hand_1_Ca_BS"/>
</dbReference>
<dbReference type="PANTHER" id="PTHR23055">
    <property type="entry name" value="CALCIUM BINDING PROTEINS"/>
    <property type="match status" value="1"/>
</dbReference>
<feature type="compositionally biased region" description="Low complexity" evidence="5">
    <location>
        <begin position="124"/>
        <end position="133"/>
    </location>
</feature>
<dbReference type="Gene3D" id="1.10.238.10">
    <property type="entry name" value="EF-hand"/>
    <property type="match status" value="1"/>
</dbReference>
<gene>
    <name evidence="8" type="ORF">TGEB3V08_LOCUS7500</name>
</gene>
<feature type="domain" description="EF-hand" evidence="7">
    <location>
        <begin position="820"/>
        <end position="855"/>
    </location>
</feature>
<feature type="domain" description="EF-hand" evidence="7">
    <location>
        <begin position="703"/>
        <end position="738"/>
    </location>
</feature>
<feature type="domain" description="EF-hand" evidence="7">
    <location>
        <begin position="739"/>
        <end position="774"/>
    </location>
</feature>
<dbReference type="GO" id="GO:0008270">
    <property type="term" value="F:zinc ion binding"/>
    <property type="evidence" value="ECO:0007669"/>
    <property type="project" value="UniProtKB-KW"/>
</dbReference>
<dbReference type="InterPro" id="IPR006579">
    <property type="entry name" value="Pre_C2HC_dom"/>
</dbReference>
<organism evidence="8">
    <name type="scientific">Timema genevievae</name>
    <name type="common">Walking stick</name>
    <dbReference type="NCBI Taxonomy" id="629358"/>
    <lineage>
        <taxon>Eukaryota</taxon>
        <taxon>Metazoa</taxon>
        <taxon>Ecdysozoa</taxon>
        <taxon>Arthropoda</taxon>
        <taxon>Hexapoda</taxon>
        <taxon>Insecta</taxon>
        <taxon>Pterygota</taxon>
        <taxon>Neoptera</taxon>
        <taxon>Polyneoptera</taxon>
        <taxon>Phasmatodea</taxon>
        <taxon>Timematodea</taxon>
        <taxon>Timematoidea</taxon>
        <taxon>Timematidae</taxon>
        <taxon>Timema</taxon>
    </lineage>
</organism>
<feature type="compositionally biased region" description="Pro residues" evidence="5">
    <location>
        <begin position="439"/>
        <end position="465"/>
    </location>
</feature>
<dbReference type="PROSITE" id="PS50222">
    <property type="entry name" value="EF_HAND_2"/>
    <property type="match status" value="3"/>
</dbReference>
<keyword evidence="1" id="KW-0479">Metal-binding</keyword>
<dbReference type="PROSITE" id="PS50158">
    <property type="entry name" value="ZF_CCHC"/>
    <property type="match status" value="1"/>
</dbReference>
<dbReference type="Pfam" id="PF13499">
    <property type="entry name" value="EF-hand_7"/>
    <property type="match status" value="1"/>
</dbReference>
<name>A0A7R9K413_TIMGE</name>
<feature type="region of interest" description="Disordered" evidence="5">
    <location>
        <begin position="381"/>
        <end position="469"/>
    </location>
</feature>